<dbReference type="InterPro" id="IPR009061">
    <property type="entry name" value="DNA-bd_dom_put_sf"/>
</dbReference>
<protein>
    <recommendedName>
        <fullName evidence="2">HTH merR-type domain-containing protein</fullName>
    </recommendedName>
</protein>
<feature type="domain" description="HTH merR-type" evidence="2">
    <location>
        <begin position="1"/>
        <end position="69"/>
    </location>
</feature>
<dbReference type="SMART" id="SM00567">
    <property type="entry name" value="EZ_HEAT"/>
    <property type="match status" value="3"/>
</dbReference>
<keyword evidence="1" id="KW-0238">DNA-binding</keyword>
<dbReference type="GO" id="GO:0003700">
    <property type="term" value="F:DNA-binding transcription factor activity"/>
    <property type="evidence" value="ECO:0007669"/>
    <property type="project" value="InterPro"/>
</dbReference>
<gene>
    <name evidence="3" type="ORF">MP11Mi_10640</name>
</gene>
<dbReference type="RefSeq" id="WP_420041248.1">
    <property type="nucleotide sequence ID" value="NZ_CP128986.1"/>
</dbReference>
<dbReference type="Gene3D" id="1.10.1660.10">
    <property type="match status" value="1"/>
</dbReference>
<dbReference type="InterPro" id="IPR016024">
    <property type="entry name" value="ARM-type_fold"/>
</dbReference>
<dbReference type="EMBL" id="CP128986">
    <property type="protein sequence ID" value="WOC11983.1"/>
    <property type="molecule type" value="Genomic_DNA"/>
</dbReference>
<evidence type="ECO:0000313" key="3">
    <source>
        <dbReference type="EMBL" id="WOC11983.1"/>
    </source>
</evidence>
<evidence type="ECO:0000256" key="1">
    <source>
        <dbReference type="ARBA" id="ARBA00023125"/>
    </source>
</evidence>
<dbReference type="SMART" id="SM00422">
    <property type="entry name" value="HTH_MERR"/>
    <property type="match status" value="1"/>
</dbReference>
<evidence type="ECO:0000259" key="2">
    <source>
        <dbReference type="PROSITE" id="PS50937"/>
    </source>
</evidence>
<reference evidence="3" key="1">
    <citation type="submission" date="2023-06" db="EMBL/GenBank/DDBJ databases">
        <title>Gordonia sp. nov. and Pseudochrobactrum sp. nov., two species isolated from the burying beetle Nicrophorus vespilloides.</title>
        <authorList>
            <person name="Poehlein A."/>
            <person name="Guzman J."/>
            <person name="Daniel R."/>
            <person name="Vilcinskas A."/>
        </authorList>
    </citation>
    <scope>NUCLEOTIDE SEQUENCE</scope>
    <source>
        <strain evidence="3">MP11Mi</strain>
    </source>
</reference>
<dbReference type="PROSITE" id="PS50937">
    <property type="entry name" value="HTH_MERR_2"/>
    <property type="match status" value="1"/>
</dbReference>
<dbReference type="SUPFAM" id="SSF48371">
    <property type="entry name" value="ARM repeat"/>
    <property type="match status" value="1"/>
</dbReference>
<dbReference type="GO" id="GO:0003677">
    <property type="term" value="F:DNA binding"/>
    <property type="evidence" value="ECO:0007669"/>
    <property type="project" value="UniProtKB-KW"/>
</dbReference>
<dbReference type="Pfam" id="PF13411">
    <property type="entry name" value="MerR_1"/>
    <property type="match status" value="1"/>
</dbReference>
<name>A0AA97GVS9_9ACTN</name>
<dbReference type="PANTHER" id="PTHR30204:SF93">
    <property type="entry name" value="HTH MERR-TYPE DOMAIN-CONTAINING PROTEIN"/>
    <property type="match status" value="1"/>
</dbReference>
<dbReference type="PANTHER" id="PTHR30204">
    <property type="entry name" value="REDOX-CYCLING DRUG-SENSING TRANSCRIPTIONAL ACTIVATOR SOXR"/>
    <property type="match status" value="1"/>
</dbReference>
<proteinExistence type="predicted"/>
<dbReference type="Pfam" id="PF13646">
    <property type="entry name" value="HEAT_2"/>
    <property type="match status" value="1"/>
</dbReference>
<dbReference type="AlphaFoldDB" id="A0AA97GVS9"/>
<organism evidence="3">
    <name type="scientific">Gordonia sp. MP11Mi</name>
    <dbReference type="NCBI Taxonomy" id="3022769"/>
    <lineage>
        <taxon>Bacteria</taxon>
        <taxon>Bacillati</taxon>
        <taxon>Actinomycetota</taxon>
        <taxon>Actinomycetes</taxon>
        <taxon>Mycobacteriales</taxon>
        <taxon>Gordoniaceae</taxon>
        <taxon>Gordonia</taxon>
    </lineage>
</organism>
<dbReference type="InterPro" id="IPR004155">
    <property type="entry name" value="PBS_lyase_HEAT"/>
</dbReference>
<dbReference type="Pfam" id="PF03130">
    <property type="entry name" value="HEAT_PBS"/>
    <property type="match status" value="1"/>
</dbReference>
<dbReference type="InterPro" id="IPR011989">
    <property type="entry name" value="ARM-like"/>
</dbReference>
<accession>A0AA97GVS9</accession>
<dbReference type="SUPFAM" id="SSF46955">
    <property type="entry name" value="Putative DNA-binding domain"/>
    <property type="match status" value="1"/>
</dbReference>
<dbReference type="PRINTS" id="PR00040">
    <property type="entry name" value="HTHMERR"/>
</dbReference>
<dbReference type="PROSITE" id="PS00552">
    <property type="entry name" value="HTH_MERR_1"/>
    <property type="match status" value="1"/>
</dbReference>
<dbReference type="InterPro" id="IPR047057">
    <property type="entry name" value="MerR_fam"/>
</dbReference>
<dbReference type="InterPro" id="IPR000551">
    <property type="entry name" value="MerR-type_HTH_dom"/>
</dbReference>
<sequence>MRIGEVARRSGVSARMLRHYESLGLVVPGGRTSAGYREYAADDIVRIFHVETLRALGLSLREAKQALDDPSFAPDTVVADLAARTERRIAREHELLDRLRRVMESGPARWEQVLDVVALLSGLDSHDPSGRQRAALAGGSAGGDVLARAVLDEADLNVEGALRWALSRSDGDATSVLAEGLADSDAEVRRRAVRALVQTPGEGASSALRRAVSDDDRGVRSAAALGLAERGAPDVAPALVAMVVDGVSDVEAADALAALAGGDDDGAVADLLAARLDADAPVRRRIAQALGEVGGSAAESALRGLLDDPDDSVSVVARYLLGTAG</sequence>
<dbReference type="Gene3D" id="1.25.10.10">
    <property type="entry name" value="Leucine-rich Repeat Variant"/>
    <property type="match status" value="2"/>
</dbReference>